<comment type="subunit">
    <text evidence="4">Part of the 30S ribosomal subunit.</text>
</comment>
<keyword evidence="6" id="KW-0934">Plastid</keyword>
<keyword evidence="5" id="KW-0472">Membrane</keyword>
<evidence type="ECO:0000256" key="1">
    <source>
        <dbReference type="ARBA" id="ARBA00006471"/>
    </source>
</evidence>
<keyword evidence="4" id="KW-0699">rRNA-binding</keyword>
<keyword evidence="4" id="KW-0694">RNA-binding</keyword>
<comment type="subcellular location">
    <subcellularLocation>
        <location evidence="4">Plastid</location>
        <location evidence="4">Chloroplast</location>
    </subcellularLocation>
</comment>
<keyword evidence="3 4" id="KW-0687">Ribonucleoprotein</keyword>
<dbReference type="AlphaFoldDB" id="I6NI57"/>
<organism evidence="6">
    <name type="scientific">Strombomonas acuminata</name>
    <dbReference type="NCBI Taxonomy" id="201859"/>
    <lineage>
        <taxon>Eukaryota</taxon>
        <taxon>Discoba</taxon>
        <taxon>Euglenozoa</taxon>
        <taxon>Euglenida</taxon>
        <taxon>Spirocuta</taxon>
        <taxon>Euglenophyceae</taxon>
        <taxon>Euglenales</taxon>
        <taxon>Euglenaceae</taxon>
        <taxon>Strombomonas</taxon>
    </lineage>
</organism>
<dbReference type="Gene3D" id="3.30.1490.10">
    <property type="match status" value="1"/>
</dbReference>
<dbReference type="GO" id="GO:1990904">
    <property type="term" value="C:ribonucleoprotein complex"/>
    <property type="evidence" value="ECO:0007669"/>
    <property type="project" value="UniProtKB-KW"/>
</dbReference>
<proteinExistence type="inferred from homology"/>
<evidence type="ECO:0000256" key="2">
    <source>
        <dbReference type="ARBA" id="ARBA00022980"/>
    </source>
</evidence>
<dbReference type="Gene3D" id="3.30.1370.30">
    <property type="match status" value="1"/>
</dbReference>
<keyword evidence="5" id="KW-0812">Transmembrane</keyword>
<dbReference type="SUPFAM" id="SSF56047">
    <property type="entry name" value="Ribosomal protein S8"/>
    <property type="match status" value="1"/>
</dbReference>
<evidence type="ECO:0000256" key="4">
    <source>
        <dbReference type="HAMAP-Rule" id="MF_01302"/>
    </source>
</evidence>
<dbReference type="EMBL" id="JN674637">
    <property type="protein sequence ID" value="AEW13022.1"/>
    <property type="molecule type" value="Genomic_DNA"/>
</dbReference>
<comment type="similarity">
    <text evidence="1 4">Belongs to the universal ribosomal protein uS8 family.</text>
</comment>
<protein>
    <recommendedName>
        <fullName evidence="4">Small ribosomal subunit protein uS8c</fullName>
    </recommendedName>
</protein>
<dbReference type="GO" id="GO:0019843">
    <property type="term" value="F:rRNA binding"/>
    <property type="evidence" value="ECO:0007669"/>
    <property type="project" value="UniProtKB-UniRule"/>
</dbReference>
<comment type="function">
    <text evidence="4">One of the primary rRNA binding proteins, it binds directly to 16S rRNA central domain where it helps coordinate assembly of the platform of the 30S subunit.</text>
</comment>
<dbReference type="GO" id="GO:0006412">
    <property type="term" value="P:translation"/>
    <property type="evidence" value="ECO:0007669"/>
    <property type="project" value="UniProtKB-UniRule"/>
</dbReference>
<dbReference type="Pfam" id="PF00410">
    <property type="entry name" value="Ribosomal_S8"/>
    <property type="match status" value="1"/>
</dbReference>
<keyword evidence="5" id="KW-1133">Transmembrane helix</keyword>
<sequence length="140" mass="15724">MLTRIRNSNLTKASKVDVVRTNLNYNVALILKKEGFIEAFEESGEMIMSEKGFTRKFISITLKYKGVKQKPYITGLKRISKPGLRVYVNKKNIPKVLGGIGIAVILRAFGLFYLSTSYGLLTDKAAHSQSLGGEVLFYIW</sequence>
<dbReference type="FunFam" id="3.30.1490.10:FF:000001">
    <property type="entry name" value="30S ribosomal protein S8"/>
    <property type="match status" value="1"/>
</dbReference>
<keyword evidence="6" id="KW-0150">Chloroplast</keyword>
<dbReference type="GO" id="GO:0005840">
    <property type="term" value="C:ribosome"/>
    <property type="evidence" value="ECO:0007669"/>
    <property type="project" value="UniProtKB-KW"/>
</dbReference>
<evidence type="ECO:0000313" key="6">
    <source>
        <dbReference type="EMBL" id="AEW13022.1"/>
    </source>
</evidence>
<dbReference type="InterPro" id="IPR000630">
    <property type="entry name" value="Ribosomal_uS8"/>
</dbReference>
<dbReference type="InterPro" id="IPR035987">
    <property type="entry name" value="Ribosomal_uS8_sf"/>
</dbReference>
<dbReference type="GO" id="GO:0003735">
    <property type="term" value="F:structural constituent of ribosome"/>
    <property type="evidence" value="ECO:0007669"/>
    <property type="project" value="InterPro"/>
</dbReference>
<accession>I6NI57</accession>
<reference evidence="6" key="1">
    <citation type="journal article" date="2013" name="J. Eukaryot. Microbiol.">
        <title>Tracing patterns of chloroplast evolution in euglenoids: contributions from Colacium vesiculosum and Strombomonas acuminata (Euglenophyta).</title>
        <authorList>
            <person name="Wiegert K.E."/>
            <person name="Bennett M.S."/>
            <person name="Triemer R.E."/>
        </authorList>
    </citation>
    <scope>NUCLEOTIDE SEQUENCE</scope>
</reference>
<keyword evidence="2 4" id="KW-0689">Ribosomal protein</keyword>
<feature type="transmembrane region" description="Helical" evidence="5">
    <location>
        <begin position="96"/>
        <end position="114"/>
    </location>
</feature>
<dbReference type="HAMAP" id="MF_01302_B">
    <property type="entry name" value="Ribosomal_uS8_B"/>
    <property type="match status" value="1"/>
</dbReference>
<evidence type="ECO:0000256" key="5">
    <source>
        <dbReference type="SAM" id="Phobius"/>
    </source>
</evidence>
<evidence type="ECO:0000256" key="3">
    <source>
        <dbReference type="ARBA" id="ARBA00023274"/>
    </source>
</evidence>
<geneLocation type="chloroplast" evidence="6"/>
<gene>
    <name evidence="4 6" type="primary">rps8</name>
</gene>
<dbReference type="NCBIfam" id="NF001109">
    <property type="entry name" value="PRK00136.1"/>
    <property type="match status" value="1"/>
</dbReference>
<dbReference type="GO" id="GO:0009507">
    <property type="term" value="C:chloroplast"/>
    <property type="evidence" value="ECO:0007669"/>
    <property type="project" value="UniProtKB-SubCell"/>
</dbReference>
<dbReference type="PANTHER" id="PTHR11758">
    <property type="entry name" value="40S RIBOSOMAL PROTEIN S15A"/>
    <property type="match status" value="1"/>
</dbReference>
<name>I6NI57_9EUGL</name>